<protein>
    <submittedName>
        <fullName evidence="3">Uncharacterized protein</fullName>
    </submittedName>
</protein>
<evidence type="ECO:0000256" key="2">
    <source>
        <dbReference type="SAM" id="Phobius"/>
    </source>
</evidence>
<keyword evidence="2" id="KW-1133">Transmembrane helix</keyword>
<accession>A0A8K0VT36</accession>
<keyword evidence="2" id="KW-0812">Transmembrane</keyword>
<keyword evidence="4" id="KW-1185">Reference proteome</keyword>
<dbReference type="OrthoDB" id="10348623at2759"/>
<feature type="transmembrane region" description="Helical" evidence="2">
    <location>
        <begin position="33"/>
        <end position="57"/>
    </location>
</feature>
<feature type="compositionally biased region" description="Pro residues" evidence="1">
    <location>
        <begin position="129"/>
        <end position="145"/>
    </location>
</feature>
<sequence length="213" mass="23831">MTQVFETIDLNETPFPRYLPIRPDKRSFRRKPVVLIAFGIILFTLLIAGTTIGSIFVGREIQKAKYRNKHVPTVVMKSTTTIMVTCTQVVAEYSKYTDMRLQSTVITTATEFIRPEATSKSMFSLPLLMTPPPPQPASPSPPPSPVSVKISPSPTPSAELRLDKCFTVGPWMSEQECNQRCSVMSNRVDQVTVCKVDKNGMFECDVCHIVKTK</sequence>
<gene>
    <name evidence="3" type="ORF">FB567DRAFT_597315</name>
</gene>
<reference evidence="3" key="1">
    <citation type="journal article" date="2021" name="Nat. Commun.">
        <title>Genetic determinants of endophytism in the Arabidopsis root mycobiome.</title>
        <authorList>
            <person name="Mesny F."/>
            <person name="Miyauchi S."/>
            <person name="Thiergart T."/>
            <person name="Pickel B."/>
            <person name="Atanasova L."/>
            <person name="Karlsson M."/>
            <person name="Huettel B."/>
            <person name="Barry K.W."/>
            <person name="Haridas S."/>
            <person name="Chen C."/>
            <person name="Bauer D."/>
            <person name="Andreopoulos W."/>
            <person name="Pangilinan J."/>
            <person name="LaButti K."/>
            <person name="Riley R."/>
            <person name="Lipzen A."/>
            <person name="Clum A."/>
            <person name="Drula E."/>
            <person name="Henrissat B."/>
            <person name="Kohler A."/>
            <person name="Grigoriev I.V."/>
            <person name="Martin F.M."/>
            <person name="Hacquard S."/>
        </authorList>
    </citation>
    <scope>NUCLEOTIDE SEQUENCE</scope>
    <source>
        <strain evidence="3">MPI-SDFR-AT-0120</strain>
    </source>
</reference>
<organism evidence="3 4">
    <name type="scientific">Paraphoma chrysanthemicola</name>
    <dbReference type="NCBI Taxonomy" id="798071"/>
    <lineage>
        <taxon>Eukaryota</taxon>
        <taxon>Fungi</taxon>
        <taxon>Dikarya</taxon>
        <taxon>Ascomycota</taxon>
        <taxon>Pezizomycotina</taxon>
        <taxon>Dothideomycetes</taxon>
        <taxon>Pleosporomycetidae</taxon>
        <taxon>Pleosporales</taxon>
        <taxon>Pleosporineae</taxon>
        <taxon>Phaeosphaeriaceae</taxon>
        <taxon>Paraphoma</taxon>
    </lineage>
</organism>
<evidence type="ECO:0000313" key="3">
    <source>
        <dbReference type="EMBL" id="KAH7074156.1"/>
    </source>
</evidence>
<dbReference type="Proteomes" id="UP000813461">
    <property type="component" value="Unassembled WGS sequence"/>
</dbReference>
<name>A0A8K0VT36_9PLEO</name>
<evidence type="ECO:0000313" key="4">
    <source>
        <dbReference type="Proteomes" id="UP000813461"/>
    </source>
</evidence>
<dbReference type="AlphaFoldDB" id="A0A8K0VT36"/>
<proteinExistence type="predicted"/>
<dbReference type="EMBL" id="JAGMVJ010000021">
    <property type="protein sequence ID" value="KAH7074156.1"/>
    <property type="molecule type" value="Genomic_DNA"/>
</dbReference>
<evidence type="ECO:0000256" key="1">
    <source>
        <dbReference type="SAM" id="MobiDB-lite"/>
    </source>
</evidence>
<comment type="caution">
    <text evidence="3">The sequence shown here is derived from an EMBL/GenBank/DDBJ whole genome shotgun (WGS) entry which is preliminary data.</text>
</comment>
<feature type="region of interest" description="Disordered" evidence="1">
    <location>
        <begin position="128"/>
        <end position="156"/>
    </location>
</feature>
<keyword evidence="2" id="KW-0472">Membrane</keyword>